<evidence type="ECO:0000313" key="1">
    <source>
        <dbReference type="EMBL" id="QIO04972.1"/>
    </source>
</evidence>
<dbReference type="AlphaFoldDB" id="A0A6G8RSR5"/>
<organism evidence="1 2">
    <name type="scientific">Acinetobacter shaoyimingii</name>
    <dbReference type="NCBI Taxonomy" id="2715164"/>
    <lineage>
        <taxon>Bacteria</taxon>
        <taxon>Pseudomonadati</taxon>
        <taxon>Pseudomonadota</taxon>
        <taxon>Gammaproteobacteria</taxon>
        <taxon>Moraxellales</taxon>
        <taxon>Moraxellaceae</taxon>
        <taxon>Acinetobacter</taxon>
    </lineage>
</organism>
<evidence type="ECO:0000313" key="2">
    <source>
        <dbReference type="Proteomes" id="UP000502297"/>
    </source>
</evidence>
<sequence>MLNDTQYYILDVVEKLLIELMEDELIVGEELSHKVSEVLKLIMCKTQKNELIYNLEMRYRNDKDKDNDNASYEFLMHKIQQDIHF</sequence>
<accession>A0A6G8RSR5</accession>
<dbReference type="Proteomes" id="UP000502297">
    <property type="component" value="Chromosome"/>
</dbReference>
<proteinExistence type="predicted"/>
<dbReference type="RefSeq" id="WP_166008506.1">
    <property type="nucleotide sequence ID" value="NZ_CP049801.1"/>
</dbReference>
<dbReference type="EMBL" id="CP049801">
    <property type="protein sequence ID" value="QIO04972.1"/>
    <property type="molecule type" value="Genomic_DNA"/>
</dbReference>
<dbReference type="KEGG" id="asha:G8E00_02795"/>
<name>A0A6G8RSR5_9GAMM</name>
<protein>
    <submittedName>
        <fullName evidence="1">Uncharacterized protein</fullName>
    </submittedName>
</protein>
<gene>
    <name evidence="1" type="ORF">G8E00_02795</name>
</gene>
<keyword evidence="2" id="KW-1185">Reference proteome</keyword>
<reference evidence="1 2" key="1">
    <citation type="submission" date="2020-03" db="EMBL/GenBank/DDBJ databases">
        <authorList>
            <person name="Zhu W."/>
        </authorList>
    </citation>
    <scope>NUCLEOTIDE SEQUENCE [LARGE SCALE GENOMIC DNA]</scope>
    <source>
        <strain evidence="1 2">323-1</strain>
    </source>
</reference>